<evidence type="ECO:0000313" key="3">
    <source>
        <dbReference type="Proteomes" id="UP000071561"/>
    </source>
</evidence>
<dbReference type="Gene3D" id="3.40.1350.10">
    <property type="match status" value="1"/>
</dbReference>
<dbReference type="PANTHER" id="PTHR30547">
    <property type="entry name" value="UNCHARACTERIZED PROTEIN YHCG-RELATED"/>
    <property type="match status" value="1"/>
</dbReference>
<proteinExistence type="predicted"/>
<accession>A0A127VD46</accession>
<feature type="domain" description="YhcG PDDEXK nuclease" evidence="1">
    <location>
        <begin position="5"/>
        <end position="142"/>
    </location>
</feature>
<keyword evidence="3" id="KW-1185">Reference proteome</keyword>
<dbReference type="InterPro" id="IPR011856">
    <property type="entry name" value="tRNA_endonuc-like_dom_sf"/>
</dbReference>
<dbReference type="PANTHER" id="PTHR30547:SF5">
    <property type="entry name" value="NUCLEASE YHCG-RELATED"/>
    <property type="match status" value="1"/>
</dbReference>
<evidence type="ECO:0000259" key="1">
    <source>
        <dbReference type="Pfam" id="PF06250"/>
    </source>
</evidence>
<dbReference type="InterPro" id="IPR053148">
    <property type="entry name" value="PD-DEXK-like_domain"/>
</dbReference>
<sequence>MGLPINVKTSENKIETALINHLQQFLMELGKAFAFIARQQHIVTDTSDFFIDLVFYNYYLKCFVLIDLKTDELTHGAIGQMDMYVRMYNDLKKGEGDNPTIGMILCTEKDETIVKYSILAENEKLFASKYRLYLPNEDELKELIEQDRIDLTLIMT</sequence>
<dbReference type="GO" id="GO:0003676">
    <property type="term" value="F:nucleic acid binding"/>
    <property type="evidence" value="ECO:0007669"/>
    <property type="project" value="InterPro"/>
</dbReference>
<reference evidence="2 3" key="1">
    <citation type="submission" date="2016-03" db="EMBL/GenBank/DDBJ databases">
        <title>Complete genome sequence of Pedobacter cryoconitis PAMC 27485.</title>
        <authorList>
            <person name="Lee J."/>
            <person name="Kim O.-S."/>
        </authorList>
    </citation>
    <scope>NUCLEOTIDE SEQUENCE [LARGE SCALE GENOMIC DNA]</scope>
    <source>
        <strain evidence="2 3">PAMC 27485</strain>
    </source>
</reference>
<dbReference type="Pfam" id="PF06250">
    <property type="entry name" value="YhcG_C"/>
    <property type="match status" value="1"/>
</dbReference>
<dbReference type="PATRIC" id="fig|188932.3.peg.2347"/>
<protein>
    <recommendedName>
        <fullName evidence="1">YhcG PDDEXK nuclease domain-containing protein</fullName>
    </recommendedName>
</protein>
<name>A0A127VD46_9SPHI</name>
<evidence type="ECO:0000313" key="2">
    <source>
        <dbReference type="EMBL" id="AMP99137.1"/>
    </source>
</evidence>
<dbReference type="EMBL" id="CP014504">
    <property type="protein sequence ID" value="AMP99137.1"/>
    <property type="molecule type" value="Genomic_DNA"/>
</dbReference>
<dbReference type="KEGG" id="pcm:AY601_2242"/>
<dbReference type="Proteomes" id="UP000071561">
    <property type="component" value="Chromosome"/>
</dbReference>
<dbReference type="AlphaFoldDB" id="A0A127VD46"/>
<dbReference type="InterPro" id="IPR009362">
    <property type="entry name" value="YhcG_C"/>
</dbReference>
<gene>
    <name evidence="2" type="ORF">AY601_2242</name>
</gene>
<organism evidence="2 3">
    <name type="scientific">Pedobacter cryoconitis</name>
    <dbReference type="NCBI Taxonomy" id="188932"/>
    <lineage>
        <taxon>Bacteria</taxon>
        <taxon>Pseudomonadati</taxon>
        <taxon>Bacteroidota</taxon>
        <taxon>Sphingobacteriia</taxon>
        <taxon>Sphingobacteriales</taxon>
        <taxon>Sphingobacteriaceae</taxon>
        <taxon>Pedobacter</taxon>
    </lineage>
</organism>